<dbReference type="InterPro" id="IPR036397">
    <property type="entry name" value="RNaseH_sf"/>
</dbReference>
<evidence type="ECO:0000256" key="11">
    <source>
        <dbReference type="ARBA" id="ARBA00022908"/>
    </source>
</evidence>
<evidence type="ECO:0000256" key="2">
    <source>
        <dbReference type="ARBA" id="ARBA00022612"/>
    </source>
</evidence>
<dbReference type="EMBL" id="GBHO01011746">
    <property type="protein sequence ID" value="JAG31858.1"/>
    <property type="molecule type" value="Transcribed_RNA"/>
</dbReference>
<dbReference type="Pfam" id="PF25597">
    <property type="entry name" value="SH3_retrovirus"/>
    <property type="match status" value="1"/>
</dbReference>
<dbReference type="GO" id="GO:0008270">
    <property type="term" value="F:zinc ion binding"/>
    <property type="evidence" value="ECO:0007669"/>
    <property type="project" value="UniProtKB-KW"/>
</dbReference>
<dbReference type="EMBL" id="GBHO01011744">
    <property type="protein sequence ID" value="JAG31860.1"/>
    <property type="molecule type" value="Transcribed_RNA"/>
</dbReference>
<keyword evidence="9" id="KW-0067">ATP-binding</keyword>
<dbReference type="InterPro" id="IPR025724">
    <property type="entry name" value="GAG-pre-integrase_dom"/>
</dbReference>
<keyword evidence="8" id="KW-0378">Hydrolase</keyword>
<evidence type="ECO:0000313" key="22">
    <source>
        <dbReference type="EMBL" id="JAG31862.1"/>
    </source>
</evidence>
<dbReference type="PANTHER" id="PTHR42648:SF11">
    <property type="entry name" value="TRANSPOSON TY4-P GAG-POL POLYPROTEIN"/>
    <property type="match status" value="1"/>
</dbReference>
<evidence type="ECO:0000256" key="10">
    <source>
        <dbReference type="ARBA" id="ARBA00022842"/>
    </source>
</evidence>
<evidence type="ECO:0000256" key="5">
    <source>
        <dbReference type="ARBA" id="ARBA00022723"/>
    </source>
</evidence>
<evidence type="ECO:0000259" key="18">
    <source>
        <dbReference type="PROSITE" id="PS50158"/>
    </source>
</evidence>
<dbReference type="PANTHER" id="PTHR42648">
    <property type="entry name" value="TRANSPOSASE, PUTATIVE-RELATED"/>
    <property type="match status" value="1"/>
</dbReference>
<keyword evidence="2" id="KW-1188">Viral release from host cell</keyword>
<dbReference type="GO" id="GO:0006508">
    <property type="term" value="P:proteolysis"/>
    <property type="evidence" value="ECO:0007669"/>
    <property type="project" value="UniProtKB-KW"/>
</dbReference>
<keyword evidence="7" id="KW-0255">Endonuclease</keyword>
<evidence type="ECO:0000256" key="12">
    <source>
        <dbReference type="ARBA" id="ARBA00022918"/>
    </source>
</evidence>
<feature type="domain" description="CCHC-type" evidence="18">
    <location>
        <begin position="227"/>
        <end position="242"/>
    </location>
</feature>
<evidence type="ECO:0000313" key="20">
    <source>
        <dbReference type="EMBL" id="JAG31858.1"/>
    </source>
</evidence>
<dbReference type="InterPro" id="IPR057670">
    <property type="entry name" value="SH3_retrovirus"/>
</dbReference>
<gene>
    <name evidence="22" type="primary">POLX_26</name>
    <name evidence="20" type="synonym">POLX_237</name>
    <name evidence="21" type="synonym">POLX_63</name>
    <name evidence="22" type="ORF">CM83_72905</name>
    <name evidence="20" type="ORF">CM83_72906</name>
    <name evidence="21" type="ORF">CM83_72912</name>
</gene>
<dbReference type="GO" id="GO:0003676">
    <property type="term" value="F:nucleic acid binding"/>
    <property type="evidence" value="ECO:0007669"/>
    <property type="project" value="InterPro"/>
</dbReference>
<dbReference type="Gene3D" id="3.30.420.10">
    <property type="entry name" value="Ribonuclease H-like superfamily/Ribonuclease H"/>
    <property type="match status" value="1"/>
</dbReference>
<evidence type="ECO:0000256" key="13">
    <source>
        <dbReference type="ARBA" id="ARBA00022932"/>
    </source>
</evidence>
<keyword evidence="13" id="KW-0548">Nucleotidyltransferase</keyword>
<accession>A0A0A9YFM0</accession>
<keyword evidence="4" id="KW-0540">Nuclease</keyword>
<evidence type="ECO:0000256" key="4">
    <source>
        <dbReference type="ARBA" id="ARBA00022722"/>
    </source>
</evidence>
<feature type="compositionally biased region" description="Acidic residues" evidence="17">
    <location>
        <begin position="729"/>
        <end position="744"/>
    </location>
</feature>
<reference evidence="22" key="1">
    <citation type="journal article" date="2014" name="PLoS ONE">
        <title>Transcriptome-Based Identification of ABC Transporters in the Western Tarnished Plant Bug Lygus hesperus.</title>
        <authorList>
            <person name="Hull J.J."/>
            <person name="Chaney K."/>
            <person name="Geib S.M."/>
            <person name="Fabrick J.A."/>
            <person name="Brent C.S."/>
            <person name="Walsh D."/>
            <person name="Lavine L.C."/>
        </authorList>
    </citation>
    <scope>NUCLEOTIDE SEQUENCE</scope>
</reference>
<dbReference type="GO" id="GO:0003887">
    <property type="term" value="F:DNA-directed DNA polymerase activity"/>
    <property type="evidence" value="ECO:0007669"/>
    <property type="project" value="UniProtKB-KW"/>
</dbReference>
<name>A0A0A9YFM0_LYGHE</name>
<evidence type="ECO:0000313" key="21">
    <source>
        <dbReference type="EMBL" id="JAG31860.1"/>
    </source>
</evidence>
<feature type="region of interest" description="Disordered" evidence="17">
    <location>
        <begin position="243"/>
        <end position="264"/>
    </location>
</feature>
<dbReference type="PROSITE" id="PS50158">
    <property type="entry name" value="ZF_CCHC"/>
    <property type="match status" value="1"/>
</dbReference>
<keyword evidence="12" id="KW-0695">RNA-directed DNA polymerase</keyword>
<keyword evidence="6" id="KW-0547">Nucleotide-binding</keyword>
<feature type="compositionally biased region" description="Basic and acidic residues" evidence="17">
    <location>
        <begin position="796"/>
        <end position="808"/>
    </location>
</feature>
<feature type="domain" description="Integrase catalytic" evidence="19">
    <location>
        <begin position="458"/>
        <end position="636"/>
    </location>
</feature>
<dbReference type="GO" id="GO:0003964">
    <property type="term" value="F:RNA-directed DNA polymerase activity"/>
    <property type="evidence" value="ECO:0007669"/>
    <property type="project" value="UniProtKB-KW"/>
</dbReference>
<evidence type="ECO:0000256" key="17">
    <source>
        <dbReference type="SAM" id="MobiDB-lite"/>
    </source>
</evidence>
<keyword evidence="3" id="KW-0645">Protease</keyword>
<evidence type="ECO:0000256" key="15">
    <source>
        <dbReference type="ARBA" id="ARBA00023172"/>
    </source>
</evidence>
<dbReference type="SUPFAM" id="SSF53098">
    <property type="entry name" value="Ribonuclease H-like"/>
    <property type="match status" value="1"/>
</dbReference>
<evidence type="ECO:0000256" key="14">
    <source>
        <dbReference type="ARBA" id="ARBA00023113"/>
    </source>
</evidence>
<evidence type="ECO:0000256" key="16">
    <source>
        <dbReference type="PROSITE-ProRule" id="PRU00047"/>
    </source>
</evidence>
<dbReference type="InterPro" id="IPR054722">
    <property type="entry name" value="PolX-like_BBD"/>
</dbReference>
<evidence type="ECO:0000256" key="1">
    <source>
        <dbReference type="ARBA" id="ARBA00002180"/>
    </source>
</evidence>
<dbReference type="GO" id="GO:0005524">
    <property type="term" value="F:ATP binding"/>
    <property type="evidence" value="ECO:0007669"/>
    <property type="project" value="UniProtKB-KW"/>
</dbReference>
<feature type="compositionally biased region" description="Polar residues" evidence="17">
    <location>
        <begin position="762"/>
        <end position="774"/>
    </location>
</feature>
<keyword evidence="11" id="KW-0229">DNA integration</keyword>
<evidence type="ECO:0000259" key="19">
    <source>
        <dbReference type="PROSITE" id="PS50994"/>
    </source>
</evidence>
<dbReference type="InterPro" id="IPR001878">
    <property type="entry name" value="Znf_CCHC"/>
</dbReference>
<dbReference type="Pfam" id="PF00665">
    <property type="entry name" value="rve"/>
    <property type="match status" value="1"/>
</dbReference>
<evidence type="ECO:0000256" key="8">
    <source>
        <dbReference type="ARBA" id="ARBA00022801"/>
    </source>
</evidence>
<organism evidence="22">
    <name type="scientific">Lygus hesperus</name>
    <name type="common">Western plant bug</name>
    <dbReference type="NCBI Taxonomy" id="30085"/>
    <lineage>
        <taxon>Eukaryota</taxon>
        <taxon>Metazoa</taxon>
        <taxon>Ecdysozoa</taxon>
        <taxon>Arthropoda</taxon>
        <taxon>Hexapoda</taxon>
        <taxon>Insecta</taxon>
        <taxon>Pterygota</taxon>
        <taxon>Neoptera</taxon>
        <taxon>Paraneoptera</taxon>
        <taxon>Hemiptera</taxon>
        <taxon>Heteroptera</taxon>
        <taxon>Panheteroptera</taxon>
        <taxon>Cimicomorpha</taxon>
        <taxon>Miridae</taxon>
        <taxon>Mirini</taxon>
        <taxon>Lygus</taxon>
    </lineage>
</organism>
<dbReference type="GO" id="GO:0008233">
    <property type="term" value="F:peptidase activity"/>
    <property type="evidence" value="ECO:0007669"/>
    <property type="project" value="UniProtKB-KW"/>
</dbReference>
<evidence type="ECO:0000256" key="7">
    <source>
        <dbReference type="ARBA" id="ARBA00022759"/>
    </source>
</evidence>
<proteinExistence type="predicted"/>
<dbReference type="InterPro" id="IPR039537">
    <property type="entry name" value="Retrotran_Ty1/copia-like"/>
</dbReference>
<dbReference type="InterPro" id="IPR012337">
    <property type="entry name" value="RNaseH-like_sf"/>
</dbReference>
<keyword evidence="10" id="KW-0460">Magnesium</keyword>
<keyword evidence="13" id="KW-0808">Transferase</keyword>
<feature type="region of interest" description="Disordered" evidence="17">
    <location>
        <begin position="726"/>
        <end position="809"/>
    </location>
</feature>
<dbReference type="AlphaFoldDB" id="A0A0A9YFM0"/>
<dbReference type="GO" id="GO:0006310">
    <property type="term" value="P:DNA recombination"/>
    <property type="evidence" value="ECO:0007669"/>
    <property type="project" value="UniProtKB-KW"/>
</dbReference>
<dbReference type="Pfam" id="PF13976">
    <property type="entry name" value="gag_pre-integrs"/>
    <property type="match status" value="1"/>
</dbReference>
<dbReference type="PROSITE" id="PS50994">
    <property type="entry name" value="INTEGRASE"/>
    <property type="match status" value="1"/>
</dbReference>
<dbReference type="Pfam" id="PF14223">
    <property type="entry name" value="Retrotran_gag_2"/>
    <property type="match status" value="1"/>
</dbReference>
<dbReference type="Pfam" id="PF22936">
    <property type="entry name" value="Pol_BBD"/>
    <property type="match status" value="1"/>
</dbReference>
<evidence type="ECO:0000256" key="6">
    <source>
        <dbReference type="ARBA" id="ARBA00022741"/>
    </source>
</evidence>
<evidence type="ECO:0000256" key="9">
    <source>
        <dbReference type="ARBA" id="ARBA00022840"/>
    </source>
</evidence>
<keyword evidence="13" id="KW-0239">DNA-directed DNA polymerase</keyword>
<keyword evidence="5" id="KW-0479">Metal-binding</keyword>
<reference evidence="22" key="2">
    <citation type="submission" date="2014-07" db="EMBL/GenBank/DDBJ databases">
        <authorList>
            <person name="Hull J."/>
        </authorList>
    </citation>
    <scope>NUCLEOTIDE SEQUENCE</scope>
</reference>
<dbReference type="GO" id="GO:0015074">
    <property type="term" value="P:DNA integration"/>
    <property type="evidence" value="ECO:0007669"/>
    <property type="project" value="UniProtKB-KW"/>
</dbReference>
<comment type="function">
    <text evidence="1">The aspartyl protease (PR) mediates the proteolytic cleavages of the Gag and Gag-Pol polyproteins after assembly of the VLP.</text>
</comment>
<dbReference type="GO" id="GO:0004519">
    <property type="term" value="F:endonuclease activity"/>
    <property type="evidence" value="ECO:0007669"/>
    <property type="project" value="UniProtKB-KW"/>
</dbReference>
<sequence>MSDSTRESILVKLDGQNNYNDWKFAMRMSLVYDQIDWCITEGAQIELTAENVAALGIDDEQRQRVEQLRYEQDKKALAKIALNIKPCCYVHVRSAKTALEAWTSLQNAYESKGLTRRLTLLRTLLGLKMRDFPSMEKYVNEVMSVAHKLEDIGKPLDDELVAVIMLSGLTEKYDPMVMAIENSKTTLTTDYVKGQLLVQDKGATSSESAYFSKSKDKKSKGKKTYECYGCGSTKHLRYQCPEYKGESSESNSTPKDNAEKKKNKGDKKKAFLVALSAEMGTADKDSWVLDSGASSHMTCRADWLDSFVKNDCSIVVANNQRLKGEGAGDVMIDHEKISKISSVTLVPELRTNLLSVSKIAEKNCLVVFSSDKCTIYDANCKIQGDALLTVPRVDGLYSVNFKQETCLMTTADEHTLWHRRLGHLNRVSLNLLKDGLATGVTFRSVNTQACVACLEGKQTRLPYKKSKSKRAGEVLELLHSDLCGPMPDSSWSGARYIFTILDDCSRKLFVYFLKTKDEVTPVFQEFQIMVENETGKSVKVLRTDNGGEYVNSRFEAYLKSKGIRHQLTVPYTPEQNGAAERAQRTVVERARTMMMDSKVDTRMWAEAVNTASYLYNRSPHKAIPGKTPEEVWTKKKVDLKHLRIFGCVAYGHVPKEKRTKWNAKSKPYIFVGYCTETKGYRLYDPRKPGDIVRRRDVTFLEDKFQIDESATPIQPQDIFQDFINHSVDESDDNGEEAPIEDNEDNQSSHRTEESSSGDDDTLQSLSTLEGISESSNEDDAPLDQPAPEEGTVDSTQYREPEERRYPIRDRKKKTFSDYVVYHTVRSSEKEKGPEPTTVAEAMSRKDGKHWKRAMQAEYQSLQDNGTWVLIDRPVGKKVIKNKWDFLFKNGL</sequence>
<dbReference type="EMBL" id="GBHO01011742">
    <property type="protein sequence ID" value="JAG31862.1"/>
    <property type="molecule type" value="Transcribed_RNA"/>
</dbReference>
<keyword evidence="15" id="KW-0233">DNA recombination</keyword>
<keyword evidence="14" id="KW-0917">Virion maturation</keyword>
<evidence type="ECO:0000256" key="3">
    <source>
        <dbReference type="ARBA" id="ARBA00022670"/>
    </source>
</evidence>
<keyword evidence="16" id="KW-0862">Zinc</keyword>
<protein>
    <submittedName>
        <fullName evidence="22">Retrovirus-related Pol polyprotein from transposon TNT 1-94</fullName>
    </submittedName>
</protein>
<dbReference type="InterPro" id="IPR001584">
    <property type="entry name" value="Integrase_cat-core"/>
</dbReference>
<keyword evidence="16" id="KW-0863">Zinc-finger</keyword>